<evidence type="ECO:0000313" key="3">
    <source>
        <dbReference type="Proteomes" id="UP001147760"/>
    </source>
</evidence>
<name>A0A9W9WI70_9EURO</name>
<dbReference type="OrthoDB" id="5379728at2759"/>
<protein>
    <submittedName>
        <fullName evidence="2">Uncharacterized protein</fullName>
    </submittedName>
</protein>
<dbReference type="EMBL" id="JAPWDO010000007">
    <property type="protein sequence ID" value="KAJ5462377.1"/>
    <property type="molecule type" value="Genomic_DNA"/>
</dbReference>
<reference evidence="2" key="2">
    <citation type="journal article" date="2023" name="IMA Fungus">
        <title>Comparative genomic study of the Penicillium genus elucidates a diverse pangenome and 15 lateral gene transfer events.</title>
        <authorList>
            <person name="Petersen C."/>
            <person name="Sorensen T."/>
            <person name="Nielsen M.R."/>
            <person name="Sondergaard T.E."/>
            <person name="Sorensen J.L."/>
            <person name="Fitzpatrick D.A."/>
            <person name="Frisvad J.C."/>
            <person name="Nielsen K.L."/>
        </authorList>
    </citation>
    <scope>NUCLEOTIDE SEQUENCE</scope>
    <source>
        <strain evidence="2">IBT 17660</strain>
    </source>
</reference>
<feature type="chain" id="PRO_5040734891" evidence="1">
    <location>
        <begin position="20"/>
        <end position="131"/>
    </location>
</feature>
<proteinExistence type="predicted"/>
<evidence type="ECO:0000256" key="1">
    <source>
        <dbReference type="SAM" id="SignalP"/>
    </source>
</evidence>
<feature type="signal peptide" evidence="1">
    <location>
        <begin position="1"/>
        <end position="19"/>
    </location>
</feature>
<organism evidence="2 3">
    <name type="scientific">Penicillium desertorum</name>
    <dbReference type="NCBI Taxonomy" id="1303715"/>
    <lineage>
        <taxon>Eukaryota</taxon>
        <taxon>Fungi</taxon>
        <taxon>Dikarya</taxon>
        <taxon>Ascomycota</taxon>
        <taxon>Pezizomycotina</taxon>
        <taxon>Eurotiomycetes</taxon>
        <taxon>Eurotiomycetidae</taxon>
        <taxon>Eurotiales</taxon>
        <taxon>Aspergillaceae</taxon>
        <taxon>Penicillium</taxon>
    </lineage>
</organism>
<sequence length="131" mass="14157">MKFLTTSLASMAITLPASASRFYQCGERGEITFSGINNICGNLGSNWCSTDCDVLGYRCDTCQYTAAGEPPAADITKLQSWCTPHTWETGKAGSGSTTHHAHLEWYTYENFKGHCSLSCPGGCSYVNTASF</sequence>
<dbReference type="Proteomes" id="UP001147760">
    <property type="component" value="Unassembled WGS sequence"/>
</dbReference>
<keyword evidence="1" id="KW-0732">Signal</keyword>
<dbReference type="AlphaFoldDB" id="A0A9W9WI70"/>
<keyword evidence="3" id="KW-1185">Reference proteome</keyword>
<gene>
    <name evidence="2" type="ORF">N7530_010582</name>
</gene>
<reference evidence="2" key="1">
    <citation type="submission" date="2022-12" db="EMBL/GenBank/DDBJ databases">
        <authorList>
            <person name="Petersen C."/>
        </authorList>
    </citation>
    <scope>NUCLEOTIDE SEQUENCE</scope>
    <source>
        <strain evidence="2">IBT 17660</strain>
    </source>
</reference>
<comment type="caution">
    <text evidence="2">The sequence shown here is derived from an EMBL/GenBank/DDBJ whole genome shotgun (WGS) entry which is preliminary data.</text>
</comment>
<evidence type="ECO:0000313" key="2">
    <source>
        <dbReference type="EMBL" id="KAJ5462377.1"/>
    </source>
</evidence>
<accession>A0A9W9WI70</accession>